<proteinExistence type="predicted"/>
<sequence>MLPEIFFPLSTHWATRSTLSLKHADPPTTSRPLFCSSTTARVATRYQHFCCISILTTILLSPFSPLSCACGTEAIIPDPDLERRLRNILRSPGDGFSVISRHPIPSPTTIICLVLMHYESRPDPRPL</sequence>
<organism evidence="1 2">
    <name type="scientific">Collybia nuda</name>
    <dbReference type="NCBI Taxonomy" id="64659"/>
    <lineage>
        <taxon>Eukaryota</taxon>
        <taxon>Fungi</taxon>
        <taxon>Dikarya</taxon>
        <taxon>Basidiomycota</taxon>
        <taxon>Agaricomycotina</taxon>
        <taxon>Agaricomycetes</taxon>
        <taxon>Agaricomycetidae</taxon>
        <taxon>Agaricales</taxon>
        <taxon>Tricholomatineae</taxon>
        <taxon>Clitocybaceae</taxon>
        <taxon>Collybia</taxon>
    </lineage>
</organism>
<accession>A0A9P6CPF2</accession>
<dbReference type="AlphaFoldDB" id="A0A9P6CPF2"/>
<evidence type="ECO:0000313" key="2">
    <source>
        <dbReference type="Proteomes" id="UP000807353"/>
    </source>
</evidence>
<dbReference type="Proteomes" id="UP000807353">
    <property type="component" value="Unassembled WGS sequence"/>
</dbReference>
<dbReference type="EMBL" id="MU150235">
    <property type="protein sequence ID" value="KAF9467934.1"/>
    <property type="molecule type" value="Genomic_DNA"/>
</dbReference>
<name>A0A9P6CPF2_9AGAR</name>
<keyword evidence="2" id="KW-1185">Reference proteome</keyword>
<gene>
    <name evidence="1" type="ORF">BDZ94DRAFT_918009</name>
</gene>
<comment type="caution">
    <text evidence="1">The sequence shown here is derived from an EMBL/GenBank/DDBJ whole genome shotgun (WGS) entry which is preliminary data.</text>
</comment>
<protein>
    <submittedName>
        <fullName evidence="1">Uncharacterized protein</fullName>
    </submittedName>
</protein>
<evidence type="ECO:0000313" key="1">
    <source>
        <dbReference type="EMBL" id="KAF9467934.1"/>
    </source>
</evidence>
<reference evidence="1" key="1">
    <citation type="submission" date="2020-11" db="EMBL/GenBank/DDBJ databases">
        <authorList>
            <consortium name="DOE Joint Genome Institute"/>
            <person name="Ahrendt S."/>
            <person name="Riley R."/>
            <person name="Andreopoulos W."/>
            <person name="Labutti K."/>
            <person name="Pangilinan J."/>
            <person name="Ruiz-Duenas F.J."/>
            <person name="Barrasa J.M."/>
            <person name="Sanchez-Garcia M."/>
            <person name="Camarero S."/>
            <person name="Miyauchi S."/>
            <person name="Serrano A."/>
            <person name="Linde D."/>
            <person name="Babiker R."/>
            <person name="Drula E."/>
            <person name="Ayuso-Fernandez I."/>
            <person name="Pacheco R."/>
            <person name="Padilla G."/>
            <person name="Ferreira P."/>
            <person name="Barriuso J."/>
            <person name="Kellner H."/>
            <person name="Castanera R."/>
            <person name="Alfaro M."/>
            <person name="Ramirez L."/>
            <person name="Pisabarro A.G."/>
            <person name="Kuo A."/>
            <person name="Tritt A."/>
            <person name="Lipzen A."/>
            <person name="He G."/>
            <person name="Yan M."/>
            <person name="Ng V."/>
            <person name="Cullen D."/>
            <person name="Martin F."/>
            <person name="Rosso M.-N."/>
            <person name="Henrissat B."/>
            <person name="Hibbett D."/>
            <person name="Martinez A.T."/>
            <person name="Grigoriev I.V."/>
        </authorList>
    </citation>
    <scope>NUCLEOTIDE SEQUENCE</scope>
    <source>
        <strain evidence="1">CBS 247.69</strain>
    </source>
</reference>